<evidence type="ECO:0000313" key="13">
    <source>
        <dbReference type="EMBL" id="GGO96684.1"/>
    </source>
</evidence>
<evidence type="ECO:0000313" key="14">
    <source>
        <dbReference type="Proteomes" id="UP000641932"/>
    </source>
</evidence>
<gene>
    <name evidence="13" type="primary">adhE</name>
    <name evidence="13" type="ORF">GCM10012280_56750</name>
</gene>
<dbReference type="Gene3D" id="1.20.1090.10">
    <property type="entry name" value="Dehydroquinate synthase-like - alpha domain"/>
    <property type="match status" value="1"/>
</dbReference>
<dbReference type="Gene3D" id="3.40.50.1970">
    <property type="match status" value="1"/>
</dbReference>
<feature type="domain" description="Alcohol dehydrogenase iron-type/glycerol dehydrogenase GldA" evidence="11">
    <location>
        <begin position="518"/>
        <end position="700"/>
    </location>
</feature>
<evidence type="ECO:0000256" key="9">
    <source>
        <dbReference type="SAM" id="MobiDB-lite"/>
    </source>
</evidence>
<dbReference type="NCBIfam" id="NF010378">
    <property type="entry name" value="PRK13805.1"/>
    <property type="match status" value="1"/>
</dbReference>
<evidence type="ECO:0000256" key="2">
    <source>
        <dbReference type="ARBA" id="ARBA00013190"/>
    </source>
</evidence>
<dbReference type="InterPro" id="IPR034789">
    <property type="entry name" value="AAD_C"/>
</dbReference>
<dbReference type="GO" id="GO:0016620">
    <property type="term" value="F:oxidoreductase activity, acting on the aldehyde or oxo group of donors, NAD or NADP as acceptor"/>
    <property type="evidence" value="ECO:0007669"/>
    <property type="project" value="InterPro"/>
</dbReference>
<dbReference type="InterPro" id="IPR039697">
    <property type="entry name" value="Alcohol_dehydrogenase_Fe"/>
</dbReference>
<dbReference type="SUPFAM" id="SSF56796">
    <property type="entry name" value="Dehydroquinate synthase-like"/>
    <property type="match status" value="1"/>
</dbReference>
<dbReference type="FunFam" id="1.20.1090.10:FF:000001">
    <property type="entry name" value="Aldehyde-alcohol dehydrogenase"/>
    <property type="match status" value="1"/>
</dbReference>
<dbReference type="InterPro" id="IPR012079">
    <property type="entry name" value="Bifunc_Ald-ADH"/>
</dbReference>
<evidence type="ECO:0000256" key="4">
    <source>
        <dbReference type="ARBA" id="ARBA00023004"/>
    </source>
</evidence>
<dbReference type="Pfam" id="PF00171">
    <property type="entry name" value="Aldedh"/>
    <property type="match status" value="1"/>
</dbReference>
<reference evidence="13" key="1">
    <citation type="journal article" date="2014" name="Int. J. Syst. Evol. Microbiol.">
        <title>Complete genome sequence of Corynebacterium casei LMG S-19264T (=DSM 44701T), isolated from a smear-ripened cheese.</title>
        <authorList>
            <consortium name="US DOE Joint Genome Institute (JGI-PGF)"/>
            <person name="Walter F."/>
            <person name="Albersmeier A."/>
            <person name="Kalinowski J."/>
            <person name="Ruckert C."/>
        </authorList>
    </citation>
    <scope>NUCLEOTIDE SEQUENCE</scope>
    <source>
        <strain evidence="13">CGMCC 4.7201</strain>
    </source>
</reference>
<dbReference type="Proteomes" id="UP000641932">
    <property type="component" value="Unassembled WGS sequence"/>
</dbReference>
<dbReference type="Pfam" id="PF25137">
    <property type="entry name" value="ADH_Fe_C"/>
    <property type="match status" value="1"/>
</dbReference>
<dbReference type="EMBL" id="BMMS01000030">
    <property type="protein sequence ID" value="GGO96684.1"/>
    <property type="molecule type" value="Genomic_DNA"/>
</dbReference>
<keyword evidence="6" id="KW-0511">Multifunctional enzyme</keyword>
<dbReference type="FunFam" id="3.40.50.1970:FF:000003">
    <property type="entry name" value="Alcohol dehydrogenase, iron-containing"/>
    <property type="match status" value="1"/>
</dbReference>
<evidence type="ECO:0000256" key="6">
    <source>
        <dbReference type="ARBA" id="ARBA00023268"/>
    </source>
</evidence>
<dbReference type="PANTHER" id="PTHR11496">
    <property type="entry name" value="ALCOHOL DEHYDROGENASE"/>
    <property type="match status" value="1"/>
</dbReference>
<dbReference type="EC" id="1.1.1.1" evidence="2"/>
<dbReference type="GO" id="GO:0046872">
    <property type="term" value="F:metal ion binding"/>
    <property type="evidence" value="ECO:0007669"/>
    <property type="project" value="InterPro"/>
</dbReference>
<comment type="similarity">
    <text evidence="7">In the N-terminal section; belongs to the aldehyde dehydrogenase family.</text>
</comment>
<comment type="cofactor">
    <cofactor evidence="1">
        <name>Fe(2+)</name>
        <dbReference type="ChEBI" id="CHEBI:29033"/>
    </cofactor>
</comment>
<dbReference type="SUPFAM" id="SSF53720">
    <property type="entry name" value="ALDH-like"/>
    <property type="match status" value="1"/>
</dbReference>
<dbReference type="PROSITE" id="PS00060">
    <property type="entry name" value="ADH_IRON_2"/>
    <property type="match status" value="1"/>
</dbReference>
<dbReference type="GO" id="GO:0004022">
    <property type="term" value="F:alcohol dehydrogenase (NAD+) activity"/>
    <property type="evidence" value="ECO:0007669"/>
    <property type="project" value="InterPro"/>
</dbReference>
<dbReference type="InterPro" id="IPR016162">
    <property type="entry name" value="Ald_DH_N"/>
</dbReference>
<feature type="domain" description="Aldehyde dehydrogenase" evidence="10">
    <location>
        <begin position="57"/>
        <end position="329"/>
    </location>
</feature>
<comment type="similarity">
    <text evidence="8">In the C-terminal section; belongs to the iron-containing alcohol dehydrogenase family.</text>
</comment>
<evidence type="ECO:0000259" key="10">
    <source>
        <dbReference type="Pfam" id="PF00171"/>
    </source>
</evidence>
<dbReference type="PANTHER" id="PTHR11496:SF83">
    <property type="entry name" value="HYDROXYACID-OXOACID TRANSHYDROGENASE, MITOCHONDRIAL"/>
    <property type="match status" value="1"/>
</dbReference>
<proteinExistence type="inferred from homology"/>
<accession>A0A917ZY34</accession>
<comment type="caution">
    <text evidence="13">The sequence shown here is derived from an EMBL/GenBank/DDBJ whole genome shotgun (WGS) entry which is preliminary data.</text>
</comment>
<dbReference type="CDD" id="cd08178">
    <property type="entry name" value="AAD_C"/>
    <property type="match status" value="1"/>
</dbReference>
<dbReference type="InterPro" id="IPR056798">
    <property type="entry name" value="ADH_Fe_C"/>
</dbReference>
<dbReference type="Gene3D" id="3.40.605.10">
    <property type="entry name" value="Aldehyde Dehydrogenase, Chain A, domain 1"/>
    <property type="match status" value="1"/>
</dbReference>
<dbReference type="InterPro" id="IPR016161">
    <property type="entry name" value="Ald_DH/histidinol_DH"/>
</dbReference>
<evidence type="ECO:0000256" key="1">
    <source>
        <dbReference type="ARBA" id="ARBA00001954"/>
    </source>
</evidence>
<dbReference type="CDD" id="cd07122">
    <property type="entry name" value="ALDH_F20_ACDH"/>
    <property type="match status" value="1"/>
</dbReference>
<keyword evidence="3" id="KW-0560">Oxidoreductase</keyword>
<dbReference type="Gene3D" id="3.40.309.10">
    <property type="entry name" value="Aldehyde Dehydrogenase, Chain A, domain 2"/>
    <property type="match status" value="1"/>
</dbReference>
<dbReference type="InterPro" id="IPR001670">
    <property type="entry name" value="ADH_Fe/GldA"/>
</dbReference>
<keyword evidence="4" id="KW-0408">Iron</keyword>
<dbReference type="InterPro" id="IPR018211">
    <property type="entry name" value="ADH_Fe_CS"/>
</dbReference>
<name>A0A917ZY34_9ACTN</name>
<dbReference type="PROSITE" id="PS00913">
    <property type="entry name" value="ADH_IRON_1"/>
    <property type="match status" value="1"/>
</dbReference>
<protein>
    <recommendedName>
        <fullName evidence="2">alcohol dehydrogenase</fullName>
        <ecNumber evidence="2">1.1.1.1</ecNumber>
    </recommendedName>
</protein>
<dbReference type="InterPro" id="IPR016163">
    <property type="entry name" value="Ald_DH_C"/>
</dbReference>
<organism evidence="13 14">
    <name type="scientific">Wenjunlia tyrosinilytica</name>
    <dbReference type="NCBI Taxonomy" id="1544741"/>
    <lineage>
        <taxon>Bacteria</taxon>
        <taxon>Bacillati</taxon>
        <taxon>Actinomycetota</taxon>
        <taxon>Actinomycetes</taxon>
        <taxon>Kitasatosporales</taxon>
        <taxon>Streptomycetaceae</taxon>
        <taxon>Wenjunlia</taxon>
    </lineage>
</organism>
<evidence type="ECO:0000256" key="7">
    <source>
        <dbReference type="ARBA" id="ARBA00035641"/>
    </source>
</evidence>
<evidence type="ECO:0000256" key="3">
    <source>
        <dbReference type="ARBA" id="ARBA00023002"/>
    </source>
</evidence>
<evidence type="ECO:0000256" key="8">
    <source>
        <dbReference type="ARBA" id="ARBA00035645"/>
    </source>
</evidence>
<keyword evidence="14" id="KW-1185">Reference proteome</keyword>
<reference evidence="13" key="2">
    <citation type="submission" date="2020-09" db="EMBL/GenBank/DDBJ databases">
        <authorList>
            <person name="Sun Q."/>
            <person name="Zhou Y."/>
        </authorList>
    </citation>
    <scope>NUCLEOTIDE SEQUENCE</scope>
    <source>
        <strain evidence="13">CGMCC 4.7201</strain>
    </source>
</reference>
<sequence length="953" mass="102073">MAALACETVVAGAVPITPRCRSSHGTPPVFRLTTSTTEAHSPMTRHDVRTRAATPGSPPSQTAIAVDRLVTNGLKALADYEALHQEQVDHIVKKASVAALDQHTALARLAVDETGRGVFEDKAAKNMFACEHVTDSMGRMKTVGVIARDDIDDMVEIAEPVGVVCAITPVTNPTSTTIFKALMALKTRNPVVFAFHPSAQRCSVEAARIVRDAAVAAGAPQHCVQWIETPSIEATDALMRHPGVSLILATGGNAMVKAAYSAGKPALGVGAGNVPAYVHKSAKLRRAVNDLVLSKSFDNGMICASEQAVILDSEIYDAALAEFRTLHAHLATAEEKAKLEALLFPADMSNKGCEPKVNAAAVGQSPAWIAEQAGFTVPAETSLILVEADRVGPDEPLTREKLCPVLAVLRADSEQQGFDLAADMVAFHGQGHSAVVHTEDRELAEAYGMRMKTVRVIVNSPSSQGAIGGIYNGLLPSLTLGCGSWGSTSVSNNVSAAQLLNVKRVSTRRNNLQWFKVPPKIYFEPQAIRYLAYMPDVHRVTIVTDATMTRLGFVDRVSRVLQRRPQPVTLQIIDNVEPEPSIDSVQRGARLMRDFRPDTIIALGGGSPMDAAKVMWLLYEQEAAGNNLDFADMRQKFSDIRKRAFRFPVLGKLARLVCIPTTSGTGAEVTPFAVISDPATGKKYPLADYALTPSVAIVDPLLTADLPSALAADSGFDALTHAIEAYVSVYANDFTDGLALHAIRLTFENIEAAANDRAGSAEARAKMHNAGTIAGMAFGNAFLGIVHAMSHTLGATFHIAHGRTNAVLLAHVIRYNGTVPSKLTGWPKYEDYRAPERFQDIARTLGLPAATPAEGVESLARAVERLRDAVGIEPSFQALGIDERAFLHALPQQALNAYEDQCAPANPRMPMLDDMEEIMRTAYYGRAGTRGKQGEVAAAENAAAEKAKGGRQT</sequence>
<evidence type="ECO:0000259" key="11">
    <source>
        <dbReference type="Pfam" id="PF00465"/>
    </source>
</evidence>
<dbReference type="Pfam" id="PF00465">
    <property type="entry name" value="Fe-ADH"/>
    <property type="match status" value="1"/>
</dbReference>
<dbReference type="InterPro" id="IPR015590">
    <property type="entry name" value="Aldehyde_DH_dom"/>
</dbReference>
<dbReference type="AlphaFoldDB" id="A0A917ZY34"/>
<feature type="region of interest" description="Disordered" evidence="9">
    <location>
        <begin position="37"/>
        <end position="60"/>
    </location>
</feature>
<feature type="domain" description="Fe-containing alcohol dehydrogenase-like C-terminal" evidence="12">
    <location>
        <begin position="712"/>
        <end position="923"/>
    </location>
</feature>
<keyword evidence="5" id="KW-0520">NAD</keyword>
<evidence type="ECO:0000256" key="5">
    <source>
        <dbReference type="ARBA" id="ARBA00023027"/>
    </source>
</evidence>
<evidence type="ECO:0000259" key="12">
    <source>
        <dbReference type="Pfam" id="PF25137"/>
    </source>
</evidence>